<comment type="caution">
    <text evidence="3">The sequence shown here is derived from an EMBL/GenBank/DDBJ whole genome shotgun (WGS) entry which is preliminary data.</text>
</comment>
<accession>A0A2W5XC87</accession>
<dbReference type="EMBL" id="QFQZ01000020">
    <property type="protein sequence ID" value="PZR34961.1"/>
    <property type="molecule type" value="Genomic_DNA"/>
</dbReference>
<keyword evidence="1" id="KW-1277">Toxin-antitoxin system</keyword>
<comment type="similarity">
    <text evidence="2">Belongs to the RelE toxin family.</text>
</comment>
<sequence length="95" mass="10853">MSGYHLTPLARFDMREIWAYTVQQWGRRMADGYIRELTAAIEAVAADPYLGVALDDGTHRKQIFRSHIIFYAMAEGGVVVVRVLHQQMDVTNRLS</sequence>
<evidence type="ECO:0000313" key="4">
    <source>
        <dbReference type="Proteomes" id="UP000249393"/>
    </source>
</evidence>
<dbReference type="AlphaFoldDB" id="A0A2W5XC87"/>
<gene>
    <name evidence="3" type="ORF">DI526_08525</name>
</gene>
<name>A0A2W5XC87_9CAUL</name>
<evidence type="ECO:0000313" key="3">
    <source>
        <dbReference type="EMBL" id="PZR34961.1"/>
    </source>
</evidence>
<dbReference type="InterPro" id="IPR035093">
    <property type="entry name" value="RelE/ParE_toxin_dom_sf"/>
</dbReference>
<dbReference type="Gene3D" id="3.30.2310.20">
    <property type="entry name" value="RelE-like"/>
    <property type="match status" value="1"/>
</dbReference>
<protein>
    <recommendedName>
        <fullName evidence="2">Toxin</fullName>
    </recommendedName>
</protein>
<dbReference type="InterPro" id="IPR028344">
    <property type="entry name" value="ParE1/4"/>
</dbReference>
<dbReference type="Proteomes" id="UP000249393">
    <property type="component" value="Unassembled WGS sequence"/>
</dbReference>
<proteinExistence type="inferred from homology"/>
<evidence type="ECO:0000256" key="1">
    <source>
        <dbReference type="ARBA" id="ARBA00022649"/>
    </source>
</evidence>
<dbReference type="PIRSF" id="PIRSF029218">
    <property type="entry name" value="ParE"/>
    <property type="match status" value="1"/>
</dbReference>
<reference evidence="3 4" key="1">
    <citation type="submission" date="2017-08" db="EMBL/GenBank/DDBJ databases">
        <title>Infants hospitalized years apart are colonized by the same room-sourced microbial strains.</title>
        <authorList>
            <person name="Brooks B."/>
            <person name="Olm M.R."/>
            <person name="Firek B.A."/>
            <person name="Baker R."/>
            <person name="Thomas B.C."/>
            <person name="Morowitz M.J."/>
            <person name="Banfield J.F."/>
        </authorList>
    </citation>
    <scope>NUCLEOTIDE SEQUENCE [LARGE SCALE GENOMIC DNA]</scope>
    <source>
        <strain evidence="3">S2_003_000_R2_4</strain>
    </source>
</reference>
<organism evidence="3 4">
    <name type="scientific">Caulobacter segnis</name>
    <dbReference type="NCBI Taxonomy" id="88688"/>
    <lineage>
        <taxon>Bacteria</taxon>
        <taxon>Pseudomonadati</taxon>
        <taxon>Pseudomonadota</taxon>
        <taxon>Alphaproteobacteria</taxon>
        <taxon>Caulobacterales</taxon>
        <taxon>Caulobacteraceae</taxon>
        <taxon>Caulobacter</taxon>
    </lineage>
</organism>
<dbReference type="RefSeq" id="WP_304276556.1">
    <property type="nucleotide sequence ID" value="NZ_QFQZ01000020.1"/>
</dbReference>
<dbReference type="Pfam" id="PF05016">
    <property type="entry name" value="ParE_toxin"/>
    <property type="match status" value="1"/>
</dbReference>
<dbReference type="InterPro" id="IPR007712">
    <property type="entry name" value="RelE/ParE_toxin"/>
</dbReference>
<evidence type="ECO:0000256" key="2">
    <source>
        <dbReference type="PIRNR" id="PIRNR029218"/>
    </source>
</evidence>